<protein>
    <submittedName>
        <fullName evidence="1">Uncharacterized protein</fullName>
    </submittedName>
</protein>
<evidence type="ECO:0000313" key="2">
    <source>
        <dbReference type="Proteomes" id="UP000233750"/>
    </source>
</evidence>
<sequence>MWVEAVRVSARRLAATLQVGVCVGHPEAKCADGSGVLVKAGKMP</sequence>
<comment type="caution">
    <text evidence="1">The sequence shown here is derived from an EMBL/GenBank/DDBJ whole genome shotgun (WGS) entry which is preliminary data.</text>
</comment>
<dbReference type="AlphaFoldDB" id="A0A2N3WER1"/>
<reference evidence="1 2" key="1">
    <citation type="submission" date="2017-12" db="EMBL/GenBank/DDBJ databases">
        <title>Sequencing the genomes of 1000 Actinobacteria strains.</title>
        <authorList>
            <person name="Klenk H.-P."/>
        </authorList>
    </citation>
    <scope>NUCLEOTIDE SEQUENCE [LARGE SCALE GENOMIC DNA]</scope>
    <source>
        <strain evidence="1 2">DSM 45165</strain>
    </source>
</reference>
<gene>
    <name evidence="1" type="ORF">ATK30_3183</name>
</gene>
<name>A0A2N3WER1_9PSEU</name>
<keyword evidence="2" id="KW-1185">Reference proteome</keyword>
<proteinExistence type="predicted"/>
<evidence type="ECO:0000313" key="1">
    <source>
        <dbReference type="EMBL" id="PKV92386.1"/>
    </source>
</evidence>
<accession>A0A2N3WER1</accession>
<organism evidence="1 2">
    <name type="scientific">Amycolatopsis echigonensis</name>
    <dbReference type="NCBI Taxonomy" id="2576905"/>
    <lineage>
        <taxon>Bacteria</taxon>
        <taxon>Bacillati</taxon>
        <taxon>Actinomycetota</taxon>
        <taxon>Actinomycetes</taxon>
        <taxon>Pseudonocardiales</taxon>
        <taxon>Pseudonocardiaceae</taxon>
        <taxon>Amycolatopsis</taxon>
    </lineage>
</organism>
<dbReference type="Proteomes" id="UP000233750">
    <property type="component" value="Unassembled WGS sequence"/>
</dbReference>
<dbReference type="EMBL" id="PJMY01000003">
    <property type="protein sequence ID" value="PKV92386.1"/>
    <property type="molecule type" value="Genomic_DNA"/>
</dbReference>